<feature type="domain" description="TORTIFOLIA1/TORL1-2 C-terminal" evidence="2">
    <location>
        <begin position="691"/>
        <end position="820"/>
    </location>
</feature>
<dbReference type="InterPro" id="IPR033337">
    <property type="entry name" value="TORTIFOLIA1/SINE1-2"/>
</dbReference>
<dbReference type="InterPro" id="IPR011989">
    <property type="entry name" value="ARM-like"/>
</dbReference>
<dbReference type="PANTHER" id="PTHR31355">
    <property type="entry name" value="MICROTUBULE-ASSOCIATED PROTEIN TORTIFOLIA1"/>
    <property type="match status" value="1"/>
</dbReference>
<evidence type="ECO:0000259" key="2">
    <source>
        <dbReference type="Pfam" id="PF24713"/>
    </source>
</evidence>
<dbReference type="Proteomes" id="UP001652660">
    <property type="component" value="Chromosome 6e"/>
</dbReference>
<protein>
    <submittedName>
        <fullName evidence="5">TORTIFOLIA1-like protein 2</fullName>
    </submittedName>
</protein>
<feature type="region of interest" description="Disordered" evidence="1">
    <location>
        <begin position="614"/>
        <end position="634"/>
    </location>
</feature>
<evidence type="ECO:0000313" key="4">
    <source>
        <dbReference type="Proteomes" id="UP001652660"/>
    </source>
</evidence>
<accession>A0ABM4UXL2</accession>
<dbReference type="InterPro" id="IPR057599">
    <property type="entry name" value="TORTIFOLIA1/TORL1-2_C"/>
</dbReference>
<dbReference type="GeneID" id="113696052"/>
<reference evidence="5" key="1">
    <citation type="submission" date="2025-08" db="UniProtKB">
        <authorList>
            <consortium name="RefSeq"/>
        </authorList>
    </citation>
    <scope>IDENTIFICATION</scope>
    <source>
        <tissue evidence="5">Leaves</tissue>
    </source>
</reference>
<dbReference type="RefSeq" id="XP_071912028.1">
    <property type="nucleotide sequence ID" value="XM_072055927.1"/>
</dbReference>
<evidence type="ECO:0000313" key="5">
    <source>
        <dbReference type="RefSeq" id="XP_071912028.1"/>
    </source>
</evidence>
<dbReference type="InterPro" id="IPR057600">
    <property type="entry name" value="TORTIFOLIA1/SINE1-2_N"/>
</dbReference>
<gene>
    <name evidence="5" type="primary">LOC113696052</name>
</gene>
<dbReference type="PANTHER" id="PTHR31355:SF22">
    <property type="entry name" value="TORTIFOLIA1-LIKE PROTEIN 2"/>
    <property type="match status" value="1"/>
</dbReference>
<dbReference type="Pfam" id="PF24713">
    <property type="entry name" value="TOR1L1_C"/>
    <property type="match status" value="1"/>
</dbReference>
<organism evidence="4 5">
    <name type="scientific">Coffea arabica</name>
    <name type="common">Arabian coffee</name>
    <dbReference type="NCBI Taxonomy" id="13443"/>
    <lineage>
        <taxon>Eukaryota</taxon>
        <taxon>Viridiplantae</taxon>
        <taxon>Streptophyta</taxon>
        <taxon>Embryophyta</taxon>
        <taxon>Tracheophyta</taxon>
        <taxon>Spermatophyta</taxon>
        <taxon>Magnoliopsida</taxon>
        <taxon>eudicotyledons</taxon>
        <taxon>Gunneridae</taxon>
        <taxon>Pentapetalae</taxon>
        <taxon>asterids</taxon>
        <taxon>lamiids</taxon>
        <taxon>Gentianales</taxon>
        <taxon>Rubiaceae</taxon>
        <taxon>Ixoroideae</taxon>
        <taxon>Gardenieae complex</taxon>
        <taxon>Bertiereae - Coffeeae clade</taxon>
        <taxon>Coffeeae</taxon>
        <taxon>Coffea</taxon>
    </lineage>
</organism>
<dbReference type="InterPro" id="IPR016024">
    <property type="entry name" value="ARM-type_fold"/>
</dbReference>
<sequence>MKTQINMVKGKGTARVSSQQAAFELKQRVVLALNKIADRDTYQIGIEELDKAIECLTPDGLSSFFSCILDTDSVQKSAVRKECIRSMASLATYYEGLVLPYLGKMVASIVKRLKDSDTVVRDACVDTMGVLASKFGSDEGGNNGLFVALVKPLFEALGEQNKQVQSGSALCLARVIDNISDPPVSILQKMLARTVKLLKNPHFMAKPAVIELNRSIIQAGGASTHSSLSAAIASIQEALKNSDWITRKAASAALGDIASNGGAFFGSFKSSCLHCLESCRFDKVKPVRDTALQALQIWRNLPGSDTPEPSEAGSSVKENFYRDEYSDIASACTSTPKDARIKRIGTNSVKKRVPLSFKKSGDNLIEKAQHSKAGDWSIEIAVPKTRNISLSDVQYEESEGSCVTKTCERSGGRTSTQDVEYEYVHADDKQECSSASAHFPENFESKALTVCPSVLDEVNLVKKTGRGPLFTTEEMSTEEKRCRSQIRDRHSLDSTVTESSFPTMNGCCSKTANDIASIRKQLLGIENKQTDLMDSLRVFTSNIMDSLSMIQLKVSSLEDVIEGMTQELFNGGRSTGIVAATFLKRNLDSCSPRISTCIPRPSVDICNRQSASLPPKAADTWEEEASTRSRSSNFARQGADIWTNPSQKLSKSTVGKGIHGHGGQMRKAENVFASVSAVNSRQRGADGKDNLWRGVSGYLSEGNFDSAYAEALCSGSELILFELLDRTGPVLEYLSEKTTCDLLNTLASYLSKKKFATSIFPWLQQVVDLTAIHGPNYVVISSKARRDFLLAVQQIAGLKFSNPVERRFVTELAMTLQQMWGKCS</sequence>
<evidence type="ECO:0000256" key="1">
    <source>
        <dbReference type="SAM" id="MobiDB-lite"/>
    </source>
</evidence>
<dbReference type="Gene3D" id="1.25.10.10">
    <property type="entry name" value="Leucine-rich Repeat Variant"/>
    <property type="match status" value="2"/>
</dbReference>
<feature type="domain" description="TORTIFOLIA1/SINE1-2 N-terminal" evidence="3">
    <location>
        <begin position="23"/>
        <end position="300"/>
    </location>
</feature>
<keyword evidence="4" id="KW-1185">Reference proteome</keyword>
<dbReference type="SUPFAM" id="SSF48371">
    <property type="entry name" value="ARM repeat"/>
    <property type="match status" value="1"/>
</dbReference>
<proteinExistence type="predicted"/>
<name>A0ABM4UXL2_COFAR</name>
<evidence type="ECO:0000259" key="3">
    <source>
        <dbReference type="Pfam" id="PF24714"/>
    </source>
</evidence>
<dbReference type="Pfam" id="PF24714">
    <property type="entry name" value="TOR1L1_N"/>
    <property type="match status" value="1"/>
</dbReference>